<name>A0AAP0NYJ8_9MAGN</name>
<evidence type="ECO:0000313" key="2">
    <source>
        <dbReference type="Proteomes" id="UP001417504"/>
    </source>
</evidence>
<evidence type="ECO:0008006" key="3">
    <source>
        <dbReference type="Google" id="ProtNLM"/>
    </source>
</evidence>
<sequence>MKEVKFLGHVISGQGISVEGDKIRAVIDWKRPETVFEIRSFLGLAGYYRRFVQDFSTIAAPMTRLTKKDVPFEWSEECEQAFLELKKRLTTAPVLALPEPGKELTSIHRCIGKRAGCVRCRKDDQWLIYPGDCDRMSITTLYTIWSLQQLCLR</sequence>
<gene>
    <name evidence="1" type="ORF">Sjap_012072</name>
</gene>
<dbReference type="Proteomes" id="UP001417504">
    <property type="component" value="Unassembled WGS sequence"/>
</dbReference>
<dbReference type="AlphaFoldDB" id="A0AAP0NYJ8"/>
<dbReference type="InterPro" id="IPR043502">
    <property type="entry name" value="DNA/RNA_pol_sf"/>
</dbReference>
<comment type="caution">
    <text evidence="1">The sequence shown here is derived from an EMBL/GenBank/DDBJ whole genome shotgun (WGS) entry which is preliminary data.</text>
</comment>
<dbReference type="InterPro" id="IPR043128">
    <property type="entry name" value="Rev_trsase/Diguanyl_cyclase"/>
</dbReference>
<dbReference type="PANTHER" id="PTHR33064">
    <property type="entry name" value="POL PROTEIN"/>
    <property type="match status" value="1"/>
</dbReference>
<reference evidence="1 2" key="1">
    <citation type="submission" date="2024-01" db="EMBL/GenBank/DDBJ databases">
        <title>Genome assemblies of Stephania.</title>
        <authorList>
            <person name="Yang L."/>
        </authorList>
    </citation>
    <scope>NUCLEOTIDE SEQUENCE [LARGE SCALE GENOMIC DNA]</scope>
    <source>
        <strain evidence="1">QJT</strain>
        <tissue evidence="1">Leaf</tissue>
    </source>
</reference>
<dbReference type="PANTHER" id="PTHR33064:SF37">
    <property type="entry name" value="RIBONUCLEASE H"/>
    <property type="match status" value="1"/>
</dbReference>
<dbReference type="EMBL" id="JBBNAE010000005">
    <property type="protein sequence ID" value="KAK9122470.1"/>
    <property type="molecule type" value="Genomic_DNA"/>
</dbReference>
<accession>A0AAP0NYJ8</accession>
<protein>
    <recommendedName>
        <fullName evidence="3">Mitochondrial protein</fullName>
    </recommendedName>
</protein>
<dbReference type="InterPro" id="IPR051320">
    <property type="entry name" value="Viral_Replic_Matur_Polypro"/>
</dbReference>
<dbReference type="SUPFAM" id="SSF56672">
    <property type="entry name" value="DNA/RNA polymerases"/>
    <property type="match status" value="1"/>
</dbReference>
<proteinExistence type="predicted"/>
<evidence type="ECO:0000313" key="1">
    <source>
        <dbReference type="EMBL" id="KAK9122470.1"/>
    </source>
</evidence>
<dbReference type="FunFam" id="3.30.70.270:FF:000020">
    <property type="entry name" value="Transposon Tf2-6 polyprotein-like Protein"/>
    <property type="match status" value="1"/>
</dbReference>
<organism evidence="1 2">
    <name type="scientific">Stephania japonica</name>
    <dbReference type="NCBI Taxonomy" id="461633"/>
    <lineage>
        <taxon>Eukaryota</taxon>
        <taxon>Viridiplantae</taxon>
        <taxon>Streptophyta</taxon>
        <taxon>Embryophyta</taxon>
        <taxon>Tracheophyta</taxon>
        <taxon>Spermatophyta</taxon>
        <taxon>Magnoliopsida</taxon>
        <taxon>Ranunculales</taxon>
        <taxon>Menispermaceae</taxon>
        <taxon>Menispermoideae</taxon>
        <taxon>Cissampelideae</taxon>
        <taxon>Stephania</taxon>
    </lineage>
</organism>
<keyword evidence="2" id="KW-1185">Reference proteome</keyword>
<dbReference type="Gene3D" id="3.30.70.270">
    <property type="match status" value="1"/>
</dbReference>